<feature type="transmembrane region" description="Helical" evidence="2">
    <location>
        <begin position="63"/>
        <end position="83"/>
    </location>
</feature>
<dbReference type="EMBL" id="MNZT01000088">
    <property type="protein sequence ID" value="OIP96346.1"/>
    <property type="molecule type" value="Genomic_DNA"/>
</dbReference>
<organism evidence="3 4">
    <name type="scientific">Candidatus Wirthbacteria bacterium CG2_30_54_11</name>
    <dbReference type="NCBI Taxonomy" id="1817892"/>
    <lineage>
        <taxon>Bacteria</taxon>
        <taxon>Candidatus Wirthbacteria</taxon>
    </lineage>
</organism>
<dbReference type="AlphaFoldDB" id="A0A1J5IPN3"/>
<keyword evidence="2" id="KW-0812">Transmembrane</keyword>
<comment type="caution">
    <text evidence="3">The sequence shown here is derived from an EMBL/GenBank/DDBJ whole genome shotgun (WGS) entry which is preliminary data.</text>
</comment>
<proteinExistence type="predicted"/>
<accession>A0A1J5IPN3</accession>
<gene>
    <name evidence="3" type="ORF">AUK40_05120</name>
</gene>
<feature type="transmembrane region" description="Helical" evidence="2">
    <location>
        <begin position="129"/>
        <end position="149"/>
    </location>
</feature>
<feature type="region of interest" description="Disordered" evidence="1">
    <location>
        <begin position="637"/>
        <end position="667"/>
    </location>
</feature>
<sequence>MPVLLLGMYWGHFLHTHESRPARYRQAFVLGLVFAGIATISTLVCRVTPIAILDPANRWPPSIGFISIGLGFSFGMHLIFSLAPQPRWSKWFWQLLAYFGLDAFDLFTVHIVLLYFYRFIWGRLYADTLTVVLFTLALFVLSVLTSSLHMNNSASLFKKGPFALEPPGRRRFKKRYLLGTAAFISVIFWNLNHDLNIVTYGETIGRDEVIGQSLRQLPIITSTHILEGVFRWYEESYISMLQLSVINEQGWVSLKDGDTLTFRIDHQALVLSGESDADGSDLTLVYYGTDDYESVPYQILDPDTNHTDIMFTLKRRIAPEMADNRYFLYWGTIAPPVHDVPDAAAGSAEGYRIDPGERHSSLLVATLDRTWQLVSLPAGVQKLPLTLTVRVTDPSLVTDAAGAVVTLWYRVEGTDLAGPMIATGDSVYTVEVPADALETGSYSVSAYLFAGERQIQSRSVPFFVSEPVLVAWTMDWEGWDVSDGILRSIENQVNRHDNIPITHFFSPRVFLESVMPPERAEYLVTKVSTWAQKYRHEIQLHLHMQFDMVEAAGVTPRTEPRWGYKSGEGYDVPTTAYTAEEFTKIVQWGEHQFIANGLPSPVGYRAGGWFADESTLSVLDSLGFLYDSSGREQKMWGGSATSPWNLGSTTQPYHPSTADQNKSGPSALGLLEIPNNGADAYGYSGEQMVERFNANFSGEPLTGKKVVTFISHPEWQRTDEPKMDEVLGITDEHLYSAGQGPVIYVTLGQVYALWK</sequence>
<dbReference type="Proteomes" id="UP000183245">
    <property type="component" value="Unassembled WGS sequence"/>
</dbReference>
<feature type="compositionally biased region" description="Polar residues" evidence="1">
    <location>
        <begin position="639"/>
        <end position="664"/>
    </location>
</feature>
<evidence type="ECO:0000313" key="3">
    <source>
        <dbReference type="EMBL" id="OIP96346.1"/>
    </source>
</evidence>
<feature type="transmembrane region" description="Helical" evidence="2">
    <location>
        <begin position="176"/>
        <end position="192"/>
    </location>
</feature>
<evidence type="ECO:0000313" key="4">
    <source>
        <dbReference type="Proteomes" id="UP000183245"/>
    </source>
</evidence>
<dbReference type="InterPro" id="IPR011330">
    <property type="entry name" value="Glyco_hydro/deAcase_b/a-brl"/>
</dbReference>
<protein>
    <submittedName>
        <fullName evidence="3">Uncharacterized protein</fullName>
    </submittedName>
</protein>
<dbReference type="Gene3D" id="3.20.20.370">
    <property type="entry name" value="Glycoside hydrolase/deacetylase"/>
    <property type="match status" value="1"/>
</dbReference>
<name>A0A1J5IPN3_9BACT</name>
<evidence type="ECO:0000256" key="1">
    <source>
        <dbReference type="SAM" id="MobiDB-lite"/>
    </source>
</evidence>
<dbReference type="STRING" id="1817892.AUK40_05120"/>
<dbReference type="GO" id="GO:0005975">
    <property type="term" value="P:carbohydrate metabolic process"/>
    <property type="evidence" value="ECO:0007669"/>
    <property type="project" value="InterPro"/>
</dbReference>
<feature type="transmembrane region" description="Helical" evidence="2">
    <location>
        <begin position="27"/>
        <end position="51"/>
    </location>
</feature>
<feature type="transmembrane region" description="Helical" evidence="2">
    <location>
        <begin position="95"/>
        <end position="117"/>
    </location>
</feature>
<keyword evidence="2" id="KW-1133">Transmembrane helix</keyword>
<keyword evidence="2" id="KW-0472">Membrane</keyword>
<dbReference type="SUPFAM" id="SSF88713">
    <property type="entry name" value="Glycoside hydrolase/deacetylase"/>
    <property type="match status" value="1"/>
</dbReference>
<reference evidence="3 4" key="1">
    <citation type="journal article" date="2016" name="Environ. Microbiol.">
        <title>Genomic resolution of a cold subsurface aquifer community provides metabolic insights for novel microbes adapted to high CO concentrations.</title>
        <authorList>
            <person name="Probst A.J."/>
            <person name="Castelle C.J."/>
            <person name="Singh A."/>
            <person name="Brown C.T."/>
            <person name="Anantharaman K."/>
            <person name="Sharon I."/>
            <person name="Hug L.A."/>
            <person name="Burstein D."/>
            <person name="Emerson J.B."/>
            <person name="Thomas B.C."/>
            <person name="Banfield J.F."/>
        </authorList>
    </citation>
    <scope>NUCLEOTIDE SEQUENCE [LARGE SCALE GENOMIC DNA]</scope>
    <source>
        <strain evidence="3">CG2_30_54_11</strain>
    </source>
</reference>
<evidence type="ECO:0000256" key="2">
    <source>
        <dbReference type="SAM" id="Phobius"/>
    </source>
</evidence>